<dbReference type="InterPro" id="IPR051033">
    <property type="entry name" value="SH3BGR"/>
</dbReference>
<dbReference type="PANTHER" id="PTHR12232">
    <property type="entry name" value="SH3 DOMAIN-BINDING GLUTAMIC ACID-RICH-LIKE PROTEIN"/>
    <property type="match status" value="1"/>
</dbReference>
<dbReference type="EMBL" id="MCGT01000033">
    <property type="protein sequence ID" value="ORX47443.1"/>
    <property type="molecule type" value="Genomic_DNA"/>
</dbReference>
<gene>
    <name evidence="3" type="ORF">DM01DRAFT_1396320</name>
</gene>
<organism evidence="3 4">
    <name type="scientific">Hesseltinella vesiculosa</name>
    <dbReference type="NCBI Taxonomy" id="101127"/>
    <lineage>
        <taxon>Eukaryota</taxon>
        <taxon>Fungi</taxon>
        <taxon>Fungi incertae sedis</taxon>
        <taxon>Mucoromycota</taxon>
        <taxon>Mucoromycotina</taxon>
        <taxon>Mucoromycetes</taxon>
        <taxon>Mucorales</taxon>
        <taxon>Cunninghamellaceae</taxon>
        <taxon>Hesseltinella</taxon>
    </lineage>
</organism>
<dbReference type="STRING" id="101127.A0A1X2G846"/>
<evidence type="ECO:0000256" key="1">
    <source>
        <dbReference type="ARBA" id="ARBA00007764"/>
    </source>
</evidence>
<dbReference type="InterPro" id="IPR036249">
    <property type="entry name" value="Thioredoxin-like_sf"/>
</dbReference>
<proteinExistence type="inferred from homology"/>
<comment type="caution">
    <text evidence="3">The sequence shown here is derived from an EMBL/GenBank/DDBJ whole genome shotgun (WGS) entry which is preliminary data.</text>
</comment>
<name>A0A1X2G846_9FUNG</name>
<dbReference type="Proteomes" id="UP000242146">
    <property type="component" value="Unassembled WGS sequence"/>
</dbReference>
<feature type="compositionally biased region" description="Polar residues" evidence="2">
    <location>
        <begin position="517"/>
        <end position="532"/>
    </location>
</feature>
<dbReference type="InterPro" id="IPR006993">
    <property type="entry name" value="Glut_rich_SH3-bd"/>
</dbReference>
<feature type="region of interest" description="Disordered" evidence="2">
    <location>
        <begin position="187"/>
        <end position="209"/>
    </location>
</feature>
<dbReference type="AlphaFoldDB" id="A0A1X2G846"/>
<dbReference type="PANTHER" id="PTHR12232:SF0">
    <property type="entry name" value="THIOREDOXIN DOMAIN-CONTAINING PROTEIN"/>
    <property type="match status" value="1"/>
</dbReference>
<dbReference type="OrthoDB" id="9932926at2759"/>
<dbReference type="SUPFAM" id="SSF52833">
    <property type="entry name" value="Thioredoxin-like"/>
    <property type="match status" value="1"/>
</dbReference>
<reference evidence="3 4" key="1">
    <citation type="submission" date="2016-07" db="EMBL/GenBank/DDBJ databases">
        <title>Pervasive Adenine N6-methylation of Active Genes in Fungi.</title>
        <authorList>
            <consortium name="DOE Joint Genome Institute"/>
            <person name="Mondo S.J."/>
            <person name="Dannebaum R.O."/>
            <person name="Kuo R.C."/>
            <person name="Labutti K."/>
            <person name="Haridas S."/>
            <person name="Kuo A."/>
            <person name="Salamov A."/>
            <person name="Ahrendt S.R."/>
            <person name="Lipzen A."/>
            <person name="Sullivan W."/>
            <person name="Andreopoulos W.B."/>
            <person name="Clum A."/>
            <person name="Lindquist E."/>
            <person name="Daum C."/>
            <person name="Ramamoorthy G.K."/>
            <person name="Gryganskyi A."/>
            <person name="Culley D."/>
            <person name="Magnuson J.K."/>
            <person name="James T.Y."/>
            <person name="O'Malley M.A."/>
            <person name="Stajich J.E."/>
            <person name="Spatafora J.W."/>
            <person name="Visel A."/>
            <person name="Grigoriev I.V."/>
        </authorList>
    </citation>
    <scope>NUCLEOTIDE SEQUENCE [LARGE SCALE GENOMIC DNA]</scope>
    <source>
        <strain evidence="3 4">NRRL 3301</strain>
    </source>
</reference>
<evidence type="ECO:0000256" key="2">
    <source>
        <dbReference type="SAM" id="MobiDB-lite"/>
    </source>
</evidence>
<evidence type="ECO:0000313" key="3">
    <source>
        <dbReference type="EMBL" id="ORX47443.1"/>
    </source>
</evidence>
<sequence>MPCLGSRKKKKSATTTSTEKTAARDQLMQQMKSEYHDLKSKNDEHLDVIARQSAELARLREQLDTNKSEYSSFEQAVVEMEKRNAENLQNLLQKEKLLQDRETELEQVILKMDQEGQIKNQLAEKSELLQTKEEELNSLKLQWQKERAELVRPALDEVTSQLDQLKRTNEEVQKRLAEKEGEIAELRSELTRRERRPNSKGQDERQKRLNRLTVDLENDRLMIQKLEELNQQLEAQKQQHEEVLQAHAEVIAEKDRELIEHQQSLSQIKSAHQQAIRTLEQKQTQSLLDLKLRHEADTFQLKERLGKAEKQAKNEVDDEVEKLLREFEQSEHDHTQQLASMERSHKEQLSTMRQDQKAEIRHHIRKRNSMIITNNNPLPTSNKVLRWPTAMNDLQPDLIPKDPRVIHVYVSSVSANPSVKRKQETIQTLLATCNIPFQVIDVARREQALQHMRRQTQGQATQLPLVFVGGQFKGQLDDVVEAHDSGTLEMFLSQKLEGEPRTSKSGSRPSAIPVPSATHSTSKSLPNDTSLTSDRHLNSAHIIIDTQV</sequence>
<evidence type="ECO:0000313" key="4">
    <source>
        <dbReference type="Proteomes" id="UP000242146"/>
    </source>
</evidence>
<comment type="similarity">
    <text evidence="1">Belongs to the SH3BGR family.</text>
</comment>
<dbReference type="Pfam" id="PF04908">
    <property type="entry name" value="SH3BGR"/>
    <property type="match status" value="1"/>
</dbReference>
<dbReference type="PROSITE" id="PS51354">
    <property type="entry name" value="GLUTAREDOXIN_2"/>
    <property type="match status" value="1"/>
</dbReference>
<dbReference type="GO" id="GO:0005737">
    <property type="term" value="C:cytoplasm"/>
    <property type="evidence" value="ECO:0007669"/>
    <property type="project" value="TreeGrafter"/>
</dbReference>
<accession>A0A1X2G846</accession>
<dbReference type="Gene3D" id="3.40.30.10">
    <property type="entry name" value="Glutaredoxin"/>
    <property type="match status" value="1"/>
</dbReference>
<keyword evidence="4" id="KW-1185">Reference proteome</keyword>
<feature type="region of interest" description="Disordered" evidence="2">
    <location>
        <begin position="1"/>
        <end position="23"/>
    </location>
</feature>
<feature type="compositionally biased region" description="Basic residues" evidence="2">
    <location>
        <begin position="1"/>
        <end position="12"/>
    </location>
</feature>
<feature type="region of interest" description="Disordered" evidence="2">
    <location>
        <begin position="496"/>
        <end position="533"/>
    </location>
</feature>
<protein>
    <submittedName>
        <fullName evidence="3">Uncharacterized protein</fullName>
    </submittedName>
</protein>